<evidence type="ECO:0000313" key="4">
    <source>
        <dbReference type="Proteomes" id="UP000323257"/>
    </source>
</evidence>
<evidence type="ECO:0000256" key="1">
    <source>
        <dbReference type="ARBA" id="ARBA00006484"/>
    </source>
</evidence>
<sequence length="260" mass="27363">MLFKDHVVIVTGAGSGIGESCARRFASEGACVVIAELRETEGEQAADRINRQFGGRSGGVPAALFVRCDVSHEAEIARLMERTLLTFGRLDVLVNNAAVIMPHPIERIDEEGLDLVLDVNVKGAFLLIKHAAEPLKRSKGSIVNIASLGGLTGQKNNPAYTASKGAVIALTKSLALDFAQGGVRVNCVCPAGVRTPLLEAWTARQDDPARTARELGEMHPLGRLAEPDEIASAVLFLAGRQASFITGAALPVDGGASLGY</sequence>
<dbReference type="CDD" id="cd05233">
    <property type="entry name" value="SDR_c"/>
    <property type="match status" value="1"/>
</dbReference>
<evidence type="ECO:0000313" key="3">
    <source>
        <dbReference type="EMBL" id="TYP79096.1"/>
    </source>
</evidence>
<dbReference type="GO" id="GO:0016491">
    <property type="term" value="F:oxidoreductase activity"/>
    <property type="evidence" value="ECO:0007669"/>
    <property type="project" value="UniProtKB-KW"/>
</dbReference>
<dbReference type="InterPro" id="IPR002347">
    <property type="entry name" value="SDR_fam"/>
</dbReference>
<dbReference type="PRINTS" id="PR00081">
    <property type="entry name" value="GDHRDH"/>
</dbReference>
<dbReference type="PANTHER" id="PTHR24321:SF8">
    <property type="entry name" value="ESTRADIOL 17-BETA-DEHYDROGENASE 8-RELATED"/>
    <property type="match status" value="1"/>
</dbReference>
<dbReference type="AlphaFoldDB" id="A0A5S5CH33"/>
<dbReference type="SUPFAM" id="SSF51735">
    <property type="entry name" value="NAD(P)-binding Rossmann-fold domains"/>
    <property type="match status" value="1"/>
</dbReference>
<accession>A0A5S5CH33</accession>
<keyword evidence="2" id="KW-0560">Oxidoreductase</keyword>
<protein>
    <submittedName>
        <fullName evidence="3">Dihydroanticapsin dehydrogenase</fullName>
    </submittedName>
</protein>
<comment type="similarity">
    <text evidence="1">Belongs to the short-chain dehydrogenases/reductases (SDR) family.</text>
</comment>
<dbReference type="RefSeq" id="WP_148927201.1">
    <property type="nucleotide sequence ID" value="NZ_VNHS01000001.1"/>
</dbReference>
<dbReference type="PROSITE" id="PS00061">
    <property type="entry name" value="ADH_SHORT"/>
    <property type="match status" value="1"/>
</dbReference>
<comment type="caution">
    <text evidence="3">The sequence shown here is derived from an EMBL/GenBank/DDBJ whole genome shotgun (WGS) entry which is preliminary data.</text>
</comment>
<dbReference type="FunFam" id="3.40.50.720:FF:000084">
    <property type="entry name" value="Short-chain dehydrogenase reductase"/>
    <property type="match status" value="1"/>
</dbReference>
<proteinExistence type="inferred from homology"/>
<dbReference type="InterPro" id="IPR020904">
    <property type="entry name" value="Sc_DH/Rdtase_CS"/>
</dbReference>
<name>A0A5S5CH33_9BACL</name>
<dbReference type="PANTHER" id="PTHR24321">
    <property type="entry name" value="DEHYDROGENASES, SHORT CHAIN"/>
    <property type="match status" value="1"/>
</dbReference>
<dbReference type="PRINTS" id="PR00080">
    <property type="entry name" value="SDRFAMILY"/>
</dbReference>
<dbReference type="InterPro" id="IPR036291">
    <property type="entry name" value="NAD(P)-bd_dom_sf"/>
</dbReference>
<reference evidence="3 4" key="1">
    <citation type="submission" date="2019-07" db="EMBL/GenBank/DDBJ databases">
        <title>Genomic Encyclopedia of Type Strains, Phase III (KMG-III): the genomes of soil and plant-associated and newly described type strains.</title>
        <authorList>
            <person name="Whitman W."/>
        </authorList>
    </citation>
    <scope>NUCLEOTIDE SEQUENCE [LARGE SCALE GENOMIC DNA]</scope>
    <source>
        <strain evidence="3 4">BL24</strain>
    </source>
</reference>
<gene>
    <name evidence="3" type="ORF">BCM02_101212</name>
</gene>
<evidence type="ECO:0000256" key="2">
    <source>
        <dbReference type="ARBA" id="ARBA00023002"/>
    </source>
</evidence>
<keyword evidence="4" id="KW-1185">Reference proteome</keyword>
<dbReference type="EMBL" id="VNHS01000001">
    <property type="protein sequence ID" value="TYP79096.1"/>
    <property type="molecule type" value="Genomic_DNA"/>
</dbReference>
<dbReference type="Gene3D" id="3.40.50.720">
    <property type="entry name" value="NAD(P)-binding Rossmann-like Domain"/>
    <property type="match status" value="1"/>
</dbReference>
<dbReference type="NCBIfam" id="NF005559">
    <property type="entry name" value="PRK07231.1"/>
    <property type="match status" value="1"/>
</dbReference>
<dbReference type="Proteomes" id="UP000323257">
    <property type="component" value="Unassembled WGS sequence"/>
</dbReference>
<dbReference type="GO" id="GO:0008206">
    <property type="term" value="P:bile acid metabolic process"/>
    <property type="evidence" value="ECO:0007669"/>
    <property type="project" value="UniProtKB-ARBA"/>
</dbReference>
<organism evidence="3 4">
    <name type="scientific">Paenibacillus methanolicus</name>
    <dbReference type="NCBI Taxonomy" id="582686"/>
    <lineage>
        <taxon>Bacteria</taxon>
        <taxon>Bacillati</taxon>
        <taxon>Bacillota</taxon>
        <taxon>Bacilli</taxon>
        <taxon>Bacillales</taxon>
        <taxon>Paenibacillaceae</taxon>
        <taxon>Paenibacillus</taxon>
    </lineage>
</organism>
<dbReference type="OrthoDB" id="9803333at2"/>
<dbReference type="Pfam" id="PF13561">
    <property type="entry name" value="adh_short_C2"/>
    <property type="match status" value="1"/>
</dbReference>